<evidence type="ECO:0000256" key="4">
    <source>
        <dbReference type="ARBA" id="ARBA00022857"/>
    </source>
</evidence>
<dbReference type="NCBIfam" id="TIGR01035">
    <property type="entry name" value="hemA"/>
    <property type="match status" value="1"/>
</dbReference>
<comment type="pathway">
    <text evidence="1 9 14">Porphyrin-containing compound metabolism; protoporphyrin-IX biosynthesis; 5-aminolevulinate from L-glutamyl-tRNA(Glu): step 1/2.</text>
</comment>
<dbReference type="SUPFAM" id="SSF69075">
    <property type="entry name" value="Glutamyl tRNA-reductase dimerization domain"/>
    <property type="match status" value="1"/>
</dbReference>
<dbReference type="PANTHER" id="PTHR43013:SF1">
    <property type="entry name" value="GLUTAMYL-TRNA REDUCTASE"/>
    <property type="match status" value="1"/>
</dbReference>
<feature type="domain" description="Tetrapyrrole biosynthesis glutamyl-tRNA reductase dimerisation" evidence="15">
    <location>
        <begin position="320"/>
        <end position="419"/>
    </location>
</feature>
<dbReference type="UniPathway" id="UPA00251">
    <property type="reaction ID" value="UER00316"/>
</dbReference>
<dbReference type="Pfam" id="PF05201">
    <property type="entry name" value="GlutR_N"/>
    <property type="match status" value="1"/>
</dbReference>
<dbReference type="InterPro" id="IPR000343">
    <property type="entry name" value="4pyrrol_synth_GluRdtase"/>
</dbReference>
<feature type="active site" description="Nucleophile" evidence="9 10">
    <location>
        <position position="50"/>
    </location>
</feature>
<evidence type="ECO:0000259" key="17">
    <source>
        <dbReference type="Pfam" id="PF05201"/>
    </source>
</evidence>
<comment type="similarity">
    <text evidence="2 9 14">Belongs to the glutamyl-tRNA reductase family.</text>
</comment>
<evidence type="ECO:0000259" key="15">
    <source>
        <dbReference type="Pfam" id="PF00745"/>
    </source>
</evidence>
<dbReference type="SUPFAM" id="SSF69742">
    <property type="entry name" value="Glutamyl tRNA-reductase catalytic, N-terminal domain"/>
    <property type="match status" value="1"/>
</dbReference>
<keyword evidence="4 9" id="KW-0521">NADP</keyword>
<evidence type="ECO:0000256" key="5">
    <source>
        <dbReference type="ARBA" id="ARBA00023002"/>
    </source>
</evidence>
<dbReference type="CDD" id="cd05213">
    <property type="entry name" value="NAD_bind_Glutamyl_tRNA_reduct"/>
    <property type="match status" value="1"/>
</dbReference>
<dbReference type="GO" id="GO:0008883">
    <property type="term" value="F:glutamyl-tRNA reductase activity"/>
    <property type="evidence" value="ECO:0007669"/>
    <property type="project" value="UniProtKB-UniRule"/>
</dbReference>
<feature type="binding site" evidence="9 11">
    <location>
        <begin position="49"/>
        <end position="52"/>
    </location>
    <ligand>
        <name>substrate</name>
    </ligand>
</feature>
<feature type="binding site" evidence="9 11">
    <location>
        <position position="109"/>
    </location>
    <ligand>
        <name>substrate</name>
    </ligand>
</feature>
<dbReference type="EMBL" id="BMOF01000024">
    <property type="protein sequence ID" value="GGK00964.1"/>
    <property type="molecule type" value="Genomic_DNA"/>
</dbReference>
<dbReference type="InterPro" id="IPR036291">
    <property type="entry name" value="NAD(P)-bd_dom_sf"/>
</dbReference>
<dbReference type="InterPro" id="IPR036343">
    <property type="entry name" value="GluRdtase_N_sf"/>
</dbReference>
<keyword evidence="6 9" id="KW-0627">Porphyrin biosynthesis</keyword>
<comment type="miscellaneous">
    <text evidence="9">During catalysis, the active site Cys acts as a nucleophile attacking the alpha-carbonyl group of tRNA-bound glutamate with the formation of a thioester intermediate between enzyme and glutamate, and the concomitant release of tRNA(Glu). The thioester intermediate is finally reduced by direct hydride transfer from NADPH, to form the product GSA.</text>
</comment>
<name>A0A8J3BDR5_9BACI</name>
<reference evidence="18" key="2">
    <citation type="submission" date="2020-09" db="EMBL/GenBank/DDBJ databases">
        <authorList>
            <person name="Sun Q."/>
            <person name="Ohkuma M."/>
        </authorList>
    </citation>
    <scope>NUCLEOTIDE SEQUENCE</scope>
    <source>
        <strain evidence="18">JCM 14719</strain>
    </source>
</reference>
<keyword evidence="19" id="KW-1185">Reference proteome</keyword>
<evidence type="ECO:0000256" key="10">
    <source>
        <dbReference type="PIRSR" id="PIRSR000445-1"/>
    </source>
</evidence>
<dbReference type="PIRSF" id="PIRSF000445">
    <property type="entry name" value="4pyrrol_synth_GluRdtase"/>
    <property type="match status" value="1"/>
</dbReference>
<dbReference type="PANTHER" id="PTHR43013">
    <property type="entry name" value="GLUTAMYL-TRNA REDUCTASE"/>
    <property type="match status" value="1"/>
</dbReference>
<dbReference type="GO" id="GO:0019353">
    <property type="term" value="P:protoporphyrinogen IX biosynthetic process from glutamate"/>
    <property type="evidence" value="ECO:0007669"/>
    <property type="project" value="TreeGrafter"/>
</dbReference>
<comment type="caution">
    <text evidence="18">The sequence shown here is derived from an EMBL/GenBank/DDBJ whole genome shotgun (WGS) entry which is preliminary data.</text>
</comment>
<evidence type="ECO:0000256" key="3">
    <source>
        <dbReference type="ARBA" id="ARBA00012970"/>
    </source>
</evidence>
<dbReference type="GO" id="GO:0050661">
    <property type="term" value="F:NADP binding"/>
    <property type="evidence" value="ECO:0007669"/>
    <property type="project" value="InterPro"/>
</dbReference>
<dbReference type="InterPro" id="IPR018214">
    <property type="entry name" value="GluRdtase_CS"/>
</dbReference>
<dbReference type="RefSeq" id="WP_188817303.1">
    <property type="nucleotide sequence ID" value="NZ_BMOF01000024.1"/>
</dbReference>
<evidence type="ECO:0000256" key="8">
    <source>
        <dbReference type="ARBA" id="ARBA00068659"/>
    </source>
</evidence>
<feature type="domain" description="Glutamyl-tRNA reductase N-terminal" evidence="17">
    <location>
        <begin position="6"/>
        <end position="156"/>
    </location>
</feature>
<evidence type="ECO:0000256" key="9">
    <source>
        <dbReference type="HAMAP-Rule" id="MF_00087"/>
    </source>
</evidence>
<evidence type="ECO:0000256" key="11">
    <source>
        <dbReference type="PIRSR" id="PIRSR000445-2"/>
    </source>
</evidence>
<feature type="site" description="Important for activity" evidence="9 13">
    <location>
        <position position="99"/>
    </location>
</feature>
<evidence type="ECO:0000256" key="2">
    <source>
        <dbReference type="ARBA" id="ARBA00005916"/>
    </source>
</evidence>
<comment type="subunit">
    <text evidence="9">Homodimer.</text>
</comment>
<proteinExistence type="inferred from homology"/>
<dbReference type="InterPro" id="IPR006151">
    <property type="entry name" value="Shikm_DH/Glu-tRNA_Rdtase"/>
</dbReference>
<dbReference type="InterPro" id="IPR036453">
    <property type="entry name" value="GluRdtase_dimer_dom_sf"/>
</dbReference>
<reference evidence="18" key="1">
    <citation type="journal article" date="2014" name="Int. J. Syst. Evol. Microbiol.">
        <title>Complete genome sequence of Corynebacterium casei LMG S-19264T (=DSM 44701T), isolated from a smear-ripened cheese.</title>
        <authorList>
            <consortium name="US DOE Joint Genome Institute (JGI-PGF)"/>
            <person name="Walter F."/>
            <person name="Albersmeier A."/>
            <person name="Kalinowski J."/>
            <person name="Ruckert C."/>
        </authorList>
    </citation>
    <scope>NUCLEOTIDE SEQUENCE</scope>
    <source>
        <strain evidence="18">JCM 14719</strain>
    </source>
</reference>
<dbReference type="Pfam" id="PF00745">
    <property type="entry name" value="GlutR_dimer"/>
    <property type="match status" value="1"/>
</dbReference>
<dbReference type="AlphaFoldDB" id="A0A8J3BDR5"/>
<evidence type="ECO:0000256" key="12">
    <source>
        <dbReference type="PIRSR" id="PIRSR000445-3"/>
    </source>
</evidence>
<dbReference type="InterPro" id="IPR015896">
    <property type="entry name" value="4pyrrol_synth_GluRdtase_dimer"/>
</dbReference>
<dbReference type="PROSITE" id="PS00747">
    <property type="entry name" value="GLUTR"/>
    <property type="match status" value="1"/>
</dbReference>
<comment type="domain">
    <text evidence="9">Possesses an unusual extended V-shaped dimeric structure with each monomer consisting of three distinct domains arranged along a curved 'spinal' alpha-helix. The N-terminal catalytic domain specifically recognizes the glutamate moiety of the substrate. The second domain is the NADPH-binding domain, and the third C-terminal domain is responsible for dimerization.</text>
</comment>
<comment type="catalytic activity">
    <reaction evidence="7 9 14">
        <text>(S)-4-amino-5-oxopentanoate + tRNA(Glu) + NADP(+) = L-glutamyl-tRNA(Glu) + NADPH + H(+)</text>
        <dbReference type="Rhea" id="RHEA:12344"/>
        <dbReference type="Rhea" id="RHEA-COMP:9663"/>
        <dbReference type="Rhea" id="RHEA-COMP:9680"/>
        <dbReference type="ChEBI" id="CHEBI:15378"/>
        <dbReference type="ChEBI" id="CHEBI:57501"/>
        <dbReference type="ChEBI" id="CHEBI:57783"/>
        <dbReference type="ChEBI" id="CHEBI:58349"/>
        <dbReference type="ChEBI" id="CHEBI:78442"/>
        <dbReference type="ChEBI" id="CHEBI:78520"/>
        <dbReference type="EC" id="1.2.1.70"/>
    </reaction>
</comment>
<dbReference type="FunFam" id="3.30.460.30:FF:000001">
    <property type="entry name" value="Glutamyl-tRNA reductase"/>
    <property type="match status" value="1"/>
</dbReference>
<accession>A0A8J3BDR5</accession>
<dbReference type="Gene3D" id="3.30.460.30">
    <property type="entry name" value="Glutamyl-tRNA reductase, N-terminal domain"/>
    <property type="match status" value="1"/>
</dbReference>
<dbReference type="FunFam" id="3.40.50.720:FF:000031">
    <property type="entry name" value="Glutamyl-tRNA reductase"/>
    <property type="match status" value="1"/>
</dbReference>
<feature type="binding site" evidence="9 11">
    <location>
        <position position="120"/>
    </location>
    <ligand>
        <name>substrate</name>
    </ligand>
</feature>
<evidence type="ECO:0000256" key="13">
    <source>
        <dbReference type="PIRSR" id="PIRSR000445-4"/>
    </source>
</evidence>
<dbReference type="InterPro" id="IPR015895">
    <property type="entry name" value="4pyrrol_synth_GluRdtase_N"/>
</dbReference>
<comment type="function">
    <text evidence="9">Catalyzes the NADPH-dependent reduction of glutamyl-tRNA(Glu) to glutamate 1-semialdehyde (GSA).</text>
</comment>
<evidence type="ECO:0000256" key="6">
    <source>
        <dbReference type="ARBA" id="ARBA00023244"/>
    </source>
</evidence>
<evidence type="ECO:0000256" key="1">
    <source>
        <dbReference type="ARBA" id="ARBA00005059"/>
    </source>
</evidence>
<evidence type="ECO:0000256" key="7">
    <source>
        <dbReference type="ARBA" id="ARBA00047464"/>
    </source>
</evidence>
<dbReference type="NCBIfam" id="NF000744">
    <property type="entry name" value="PRK00045.1-3"/>
    <property type="match status" value="1"/>
</dbReference>
<keyword evidence="5 9" id="KW-0560">Oxidoreductase</keyword>
<evidence type="ECO:0000313" key="19">
    <source>
        <dbReference type="Proteomes" id="UP000637720"/>
    </source>
</evidence>
<evidence type="ECO:0000313" key="18">
    <source>
        <dbReference type="EMBL" id="GGK00964.1"/>
    </source>
</evidence>
<feature type="binding site" evidence="9 11">
    <location>
        <begin position="114"/>
        <end position="116"/>
    </location>
    <ligand>
        <name>substrate</name>
    </ligand>
</feature>
<dbReference type="Gene3D" id="3.40.50.720">
    <property type="entry name" value="NAD(P)-binding Rossmann-like Domain"/>
    <property type="match status" value="1"/>
</dbReference>
<organism evidence="18 19">
    <name type="scientific">Calditerricola satsumensis</name>
    <dbReference type="NCBI Taxonomy" id="373054"/>
    <lineage>
        <taxon>Bacteria</taxon>
        <taxon>Bacillati</taxon>
        <taxon>Bacillota</taxon>
        <taxon>Bacilli</taxon>
        <taxon>Bacillales</taxon>
        <taxon>Bacillaceae</taxon>
        <taxon>Calditerricola</taxon>
    </lineage>
</organism>
<gene>
    <name evidence="9 18" type="primary">hemA</name>
    <name evidence="18" type="ORF">GCM10007043_13770</name>
</gene>
<sequence length="457" mass="50467">MHILVVGLNHKTAPVAVREKLAFTPEHRDRALPVLRNTKSVLEGVILSTCNRMEVYAVVDQLHTGEHFIKGFLSEQFNLPKEEFVDYLYVKANDEAVVHLFRVTAGLDSLVLGETQILGQVREAYYAALEAGATGTVFNTLFKQAITLAKRAHAETQINHNAVSVSYAAVELGKKVFGSFAGKRVLIIGAGKMGELTVKHLLANGARQVMVVNRTVEKARELAASYDGEAYGFDALPEVLVRADVVISSTGAPGYVVTKADVAAAMAQRRWRPLFLIDIAVPRDLDPAIAELDNVYLYDIDDLKGVVAANLREREKEARKIEAMIAEELEAFHKWLNTLGVVPLIAALREKALAIQDEAMKRIEKKLPHLSEQELRVIRKQTKSIVNQLLRDPILRIKELAAEPNAEEAKALFATIFALEEALAARQAQETACRRPEADAARGRLPAVEALELPLRP</sequence>
<dbReference type="Pfam" id="PF01488">
    <property type="entry name" value="Shikimate_DH"/>
    <property type="match status" value="1"/>
</dbReference>
<feature type="binding site" evidence="9 12">
    <location>
        <begin position="189"/>
        <end position="194"/>
    </location>
    <ligand>
        <name>NADP(+)</name>
        <dbReference type="ChEBI" id="CHEBI:58349"/>
    </ligand>
</feature>
<dbReference type="EC" id="1.2.1.70" evidence="3 9"/>
<dbReference type="Proteomes" id="UP000637720">
    <property type="component" value="Unassembled WGS sequence"/>
</dbReference>
<feature type="domain" description="Quinate/shikimate 5-dehydrogenase/glutamyl-tRNA reductase" evidence="16">
    <location>
        <begin position="171"/>
        <end position="306"/>
    </location>
</feature>
<protein>
    <recommendedName>
        <fullName evidence="8 9">Glutamyl-tRNA reductase</fullName>
        <shortName evidence="9">GluTR</shortName>
        <ecNumber evidence="3 9">1.2.1.70</ecNumber>
    </recommendedName>
</protein>
<dbReference type="SUPFAM" id="SSF51735">
    <property type="entry name" value="NAD(P)-binding Rossmann-fold domains"/>
    <property type="match status" value="1"/>
</dbReference>
<evidence type="ECO:0000256" key="14">
    <source>
        <dbReference type="RuleBase" id="RU000584"/>
    </source>
</evidence>
<dbReference type="HAMAP" id="MF_00087">
    <property type="entry name" value="Glu_tRNA_reductase"/>
    <property type="match status" value="1"/>
</dbReference>
<evidence type="ECO:0000259" key="16">
    <source>
        <dbReference type="Pfam" id="PF01488"/>
    </source>
</evidence>